<dbReference type="PRINTS" id="PR00922">
    <property type="entry name" value="DADACBPTASE3"/>
</dbReference>
<keyword evidence="2 3" id="KW-0378">Hydrolase</keyword>
<dbReference type="InterPro" id="IPR000667">
    <property type="entry name" value="Peptidase_S13"/>
</dbReference>
<dbReference type="GO" id="GO:0006508">
    <property type="term" value="P:proteolysis"/>
    <property type="evidence" value="ECO:0007669"/>
    <property type="project" value="InterPro"/>
</dbReference>
<dbReference type="Gene3D" id="3.40.710.10">
    <property type="entry name" value="DD-peptidase/beta-lactamase superfamily"/>
    <property type="match status" value="1"/>
</dbReference>
<keyword evidence="3" id="KW-0121">Carboxypeptidase</keyword>
<comment type="similarity">
    <text evidence="1">Belongs to the peptidase S13 family.</text>
</comment>
<evidence type="ECO:0000256" key="1">
    <source>
        <dbReference type="ARBA" id="ARBA00006096"/>
    </source>
</evidence>
<dbReference type="PANTHER" id="PTHR30023">
    <property type="entry name" value="D-ALANYL-D-ALANINE CARBOXYPEPTIDASE"/>
    <property type="match status" value="1"/>
</dbReference>
<proteinExistence type="inferred from homology"/>
<dbReference type="SUPFAM" id="SSF56601">
    <property type="entry name" value="beta-lactamase/transpeptidase-like"/>
    <property type="match status" value="1"/>
</dbReference>
<keyword evidence="3" id="KW-0645">Protease</keyword>
<comment type="caution">
    <text evidence="3">The sequence shown here is derived from an EMBL/GenBank/DDBJ whole genome shotgun (WGS) entry which is preliminary data.</text>
</comment>
<dbReference type="Pfam" id="PF02113">
    <property type="entry name" value="Peptidase_S13"/>
    <property type="match status" value="1"/>
</dbReference>
<dbReference type="Gene3D" id="3.50.80.20">
    <property type="entry name" value="D-Ala-D-Ala carboxypeptidase C, peptidase S13"/>
    <property type="match status" value="1"/>
</dbReference>
<dbReference type="GO" id="GO:0000270">
    <property type="term" value="P:peptidoglycan metabolic process"/>
    <property type="evidence" value="ECO:0007669"/>
    <property type="project" value="TreeGrafter"/>
</dbReference>
<reference evidence="3" key="1">
    <citation type="submission" date="2021-04" db="EMBL/GenBank/DDBJ databases">
        <title>novel species isolated from subtropical streams in China.</title>
        <authorList>
            <person name="Lu H."/>
        </authorList>
    </citation>
    <scope>NUCLEOTIDE SEQUENCE</scope>
    <source>
        <strain evidence="3">FT137W</strain>
    </source>
</reference>
<gene>
    <name evidence="3" type="primary">dacB</name>
    <name evidence="3" type="ORF">KDM90_15420</name>
</gene>
<evidence type="ECO:0000256" key="2">
    <source>
        <dbReference type="ARBA" id="ARBA00022801"/>
    </source>
</evidence>
<organism evidence="3 4">
    <name type="scientific">Undibacterium fentianense</name>
    <dbReference type="NCBI Taxonomy" id="2828728"/>
    <lineage>
        <taxon>Bacteria</taxon>
        <taxon>Pseudomonadati</taxon>
        <taxon>Pseudomonadota</taxon>
        <taxon>Betaproteobacteria</taxon>
        <taxon>Burkholderiales</taxon>
        <taxon>Oxalobacteraceae</taxon>
        <taxon>Undibacterium</taxon>
    </lineage>
</organism>
<sequence length="468" mass="51842">MTFPFGVLAQTAPPASVEVLLKKAGLKNQYLSMVVMPAREGKPEFAYQAENIVSPASTLKLLTSFIALDELGPNFRWKTQAYIDAPIQQQVLQGKLYLKGGGDPNLTYDKLSLFLRSLRIQGLRDIQGDIVLDRNYFQPNRPELNASNFDDNPDAYYNVIPDALLIHSNITALTITADQQQVEVKLATPMDKVQVINQIARSNAPCNEWKNSWQAPKAQLDQTGQIQIILKGSFPKNCQTTVYLNLLDRNTYIASVLRALWQELGGSWQGKVIDGAVPPNATLLGQKESETLADTIRIINKFSDNAMARIAFMTMGAESALAKNFADTNQAANAVVRDWFFKHDISAQGLVIENGSGLSRIDRISPMQLAHILRVAANSHWYPEFASSLPIVGIDGSMRNRLKTSKAEAKARIKTGYLKNVMAIAGYVRDQQDRDWIVVALLNTEDMPANKGKAALDEVINWVALGRP</sequence>
<dbReference type="InterPro" id="IPR012338">
    <property type="entry name" value="Beta-lactam/transpept-like"/>
</dbReference>
<dbReference type="GO" id="GO:0009002">
    <property type="term" value="F:serine-type D-Ala-D-Ala carboxypeptidase activity"/>
    <property type="evidence" value="ECO:0007669"/>
    <property type="project" value="UniProtKB-EC"/>
</dbReference>
<dbReference type="RefSeq" id="WP_212676505.1">
    <property type="nucleotide sequence ID" value="NZ_JAGSPJ010000006.1"/>
</dbReference>
<evidence type="ECO:0000313" key="3">
    <source>
        <dbReference type="EMBL" id="MBR7801399.1"/>
    </source>
</evidence>
<dbReference type="Proteomes" id="UP000678545">
    <property type="component" value="Unassembled WGS sequence"/>
</dbReference>
<dbReference type="EMBL" id="JAGSPJ010000006">
    <property type="protein sequence ID" value="MBR7801399.1"/>
    <property type="molecule type" value="Genomic_DNA"/>
</dbReference>
<dbReference type="PANTHER" id="PTHR30023:SF0">
    <property type="entry name" value="PENICILLIN-SENSITIVE CARBOXYPEPTIDASE A"/>
    <property type="match status" value="1"/>
</dbReference>
<evidence type="ECO:0000313" key="4">
    <source>
        <dbReference type="Proteomes" id="UP000678545"/>
    </source>
</evidence>
<keyword evidence="4" id="KW-1185">Reference proteome</keyword>
<dbReference type="NCBIfam" id="TIGR00666">
    <property type="entry name" value="PBP4"/>
    <property type="match status" value="1"/>
</dbReference>
<dbReference type="EC" id="3.4.16.4" evidence="3"/>
<accession>A0A941E1A4</accession>
<protein>
    <submittedName>
        <fullName evidence="3">D-alanyl-D-alanine carboxypeptidase/D-alanyl-D-alanine-endopeptidase</fullName>
        <ecNumber evidence="3">3.4.16.4</ecNumber>
    </submittedName>
</protein>
<dbReference type="AlphaFoldDB" id="A0A941E1A4"/>
<name>A0A941E1A4_9BURK</name>